<protein>
    <submittedName>
        <fullName evidence="1">Uncharacterized protein</fullName>
    </submittedName>
</protein>
<dbReference type="Proteomes" id="UP001412067">
    <property type="component" value="Unassembled WGS sequence"/>
</dbReference>
<dbReference type="EMBL" id="JBBWWR010000010">
    <property type="protein sequence ID" value="KAK8960669.1"/>
    <property type="molecule type" value="Genomic_DNA"/>
</dbReference>
<reference evidence="1 2" key="1">
    <citation type="journal article" date="2022" name="Nat. Plants">
        <title>Genomes of leafy and leafless Platanthera orchids illuminate the evolution of mycoheterotrophy.</title>
        <authorList>
            <person name="Li M.H."/>
            <person name="Liu K.W."/>
            <person name="Li Z."/>
            <person name="Lu H.C."/>
            <person name="Ye Q.L."/>
            <person name="Zhang D."/>
            <person name="Wang J.Y."/>
            <person name="Li Y.F."/>
            <person name="Zhong Z.M."/>
            <person name="Liu X."/>
            <person name="Yu X."/>
            <person name="Liu D.K."/>
            <person name="Tu X.D."/>
            <person name="Liu B."/>
            <person name="Hao Y."/>
            <person name="Liao X.Y."/>
            <person name="Jiang Y.T."/>
            <person name="Sun W.H."/>
            <person name="Chen J."/>
            <person name="Chen Y.Q."/>
            <person name="Ai Y."/>
            <person name="Zhai J.W."/>
            <person name="Wu S.S."/>
            <person name="Zhou Z."/>
            <person name="Hsiao Y.Y."/>
            <person name="Wu W.L."/>
            <person name="Chen Y.Y."/>
            <person name="Lin Y.F."/>
            <person name="Hsu J.L."/>
            <person name="Li C.Y."/>
            <person name="Wang Z.W."/>
            <person name="Zhao X."/>
            <person name="Zhong W.Y."/>
            <person name="Ma X.K."/>
            <person name="Ma L."/>
            <person name="Huang J."/>
            <person name="Chen G.Z."/>
            <person name="Huang M.Z."/>
            <person name="Huang L."/>
            <person name="Peng D.H."/>
            <person name="Luo Y.B."/>
            <person name="Zou S.Q."/>
            <person name="Chen S.P."/>
            <person name="Lan S."/>
            <person name="Tsai W.C."/>
            <person name="Van de Peer Y."/>
            <person name="Liu Z.J."/>
        </authorList>
    </citation>
    <scope>NUCLEOTIDE SEQUENCE [LARGE SCALE GENOMIC DNA]</scope>
    <source>
        <strain evidence="1">Lor288</strain>
    </source>
</reference>
<organism evidence="1 2">
    <name type="scientific">Platanthera guangdongensis</name>
    <dbReference type="NCBI Taxonomy" id="2320717"/>
    <lineage>
        <taxon>Eukaryota</taxon>
        <taxon>Viridiplantae</taxon>
        <taxon>Streptophyta</taxon>
        <taxon>Embryophyta</taxon>
        <taxon>Tracheophyta</taxon>
        <taxon>Spermatophyta</taxon>
        <taxon>Magnoliopsida</taxon>
        <taxon>Liliopsida</taxon>
        <taxon>Asparagales</taxon>
        <taxon>Orchidaceae</taxon>
        <taxon>Orchidoideae</taxon>
        <taxon>Orchideae</taxon>
        <taxon>Orchidinae</taxon>
        <taxon>Platanthera</taxon>
    </lineage>
</organism>
<evidence type="ECO:0000313" key="2">
    <source>
        <dbReference type="Proteomes" id="UP001412067"/>
    </source>
</evidence>
<accession>A0ABR2MAE4</accession>
<proteinExistence type="predicted"/>
<comment type="caution">
    <text evidence="1">The sequence shown here is derived from an EMBL/GenBank/DDBJ whole genome shotgun (WGS) entry which is preliminary data.</text>
</comment>
<name>A0ABR2MAE4_9ASPA</name>
<sequence>MFHVDLEVRIPHIEERVPNPPRGWLTVCETTLRSGFRFPPCEEVIDILKFCGVSMSQFTSLGITRLMGLVVFFRDHGSKISLYWFRDWCDVCVDGGGRVEIYSNKSWLDFENRTDHRHGNTLFGYVRNSWGLPELWNPLPDHCRRQKGKERDFSPMLGFTEPQELANRLFIISLFMEEKHLLQYGVSTDPERAVEAPLAHDRKKLTVASCSDAV</sequence>
<keyword evidence="2" id="KW-1185">Reference proteome</keyword>
<gene>
    <name evidence="1" type="ORF">KSP40_PGU003767</name>
</gene>
<evidence type="ECO:0000313" key="1">
    <source>
        <dbReference type="EMBL" id="KAK8960669.1"/>
    </source>
</evidence>